<dbReference type="PANTHER" id="PTHR12596">
    <property type="entry name" value="EXPORTIN 4,7-RELATED"/>
    <property type="match status" value="1"/>
</dbReference>
<comment type="subcellular location">
    <subcellularLocation>
        <location evidence="2">Cytoplasm</location>
    </subcellularLocation>
    <subcellularLocation>
        <location evidence="1">Nucleus</location>
    </subcellularLocation>
</comment>
<dbReference type="InterPro" id="IPR044189">
    <property type="entry name" value="XPO4/7-like"/>
</dbReference>
<name>A0A1U7YYL8_NICSY</name>
<proteinExistence type="inferred from homology"/>
<dbReference type="Proteomes" id="UP000189701">
    <property type="component" value="Unplaced"/>
</dbReference>
<evidence type="ECO:0000313" key="10">
    <source>
        <dbReference type="RefSeq" id="XP_009804245.1"/>
    </source>
</evidence>
<accession>A0A1U7YYL8</accession>
<evidence type="ECO:0000256" key="7">
    <source>
        <dbReference type="ARBA" id="ARBA00023242"/>
    </source>
</evidence>
<evidence type="ECO:0000256" key="4">
    <source>
        <dbReference type="ARBA" id="ARBA00022448"/>
    </source>
</evidence>
<keyword evidence="7" id="KW-0539">Nucleus</keyword>
<keyword evidence="8" id="KW-1185">Reference proteome</keyword>
<evidence type="ECO:0000256" key="1">
    <source>
        <dbReference type="ARBA" id="ARBA00004123"/>
    </source>
</evidence>
<evidence type="ECO:0000256" key="2">
    <source>
        <dbReference type="ARBA" id="ARBA00004496"/>
    </source>
</evidence>
<keyword evidence="6" id="KW-0653">Protein transport</keyword>
<dbReference type="AlphaFoldDB" id="A0A1U7YYL8"/>
<gene>
    <name evidence="9 10" type="primary">LOC104249505</name>
</gene>
<evidence type="ECO:0000256" key="3">
    <source>
        <dbReference type="ARBA" id="ARBA00009466"/>
    </source>
</evidence>
<keyword evidence="4" id="KW-0813">Transport</keyword>
<reference evidence="8" key="1">
    <citation type="journal article" date="2013" name="Genome Biol.">
        <title>Reference genomes and transcriptomes of Nicotiana sylvestris and Nicotiana tomentosiformis.</title>
        <authorList>
            <person name="Sierro N."/>
            <person name="Battey J.N."/>
            <person name="Ouadi S."/>
            <person name="Bovet L."/>
            <person name="Goepfert S."/>
            <person name="Bakaher N."/>
            <person name="Peitsch M.C."/>
            <person name="Ivanov N.V."/>
        </authorList>
    </citation>
    <scope>NUCLEOTIDE SEQUENCE [LARGE SCALE GENOMIC DNA]</scope>
</reference>
<dbReference type="GO" id="GO:0005643">
    <property type="term" value="C:nuclear pore"/>
    <property type="evidence" value="ECO:0007669"/>
    <property type="project" value="TreeGrafter"/>
</dbReference>
<evidence type="ECO:0000256" key="5">
    <source>
        <dbReference type="ARBA" id="ARBA00022490"/>
    </source>
</evidence>
<evidence type="ECO:0000256" key="6">
    <source>
        <dbReference type="ARBA" id="ARBA00022927"/>
    </source>
</evidence>
<dbReference type="RefSeq" id="XP_009804244.1">
    <property type="nucleotide sequence ID" value="XM_009805942.1"/>
</dbReference>
<reference evidence="9 10" key="2">
    <citation type="submission" date="2025-04" db="UniProtKB">
        <authorList>
            <consortium name="RefSeq"/>
        </authorList>
    </citation>
    <scope>IDENTIFICATION</scope>
    <source>
        <tissue evidence="9 10">Leaf</tissue>
    </source>
</reference>
<dbReference type="GO" id="GO:0005049">
    <property type="term" value="F:nuclear export signal receptor activity"/>
    <property type="evidence" value="ECO:0007669"/>
    <property type="project" value="InterPro"/>
</dbReference>
<dbReference type="GO" id="GO:0006611">
    <property type="term" value="P:protein export from nucleus"/>
    <property type="evidence" value="ECO:0007669"/>
    <property type="project" value="TreeGrafter"/>
</dbReference>
<dbReference type="PANTHER" id="PTHR12596:SF2">
    <property type="entry name" value="EXPORTIN-7 ISOFORM X1"/>
    <property type="match status" value="1"/>
</dbReference>
<protein>
    <submittedName>
        <fullName evidence="9 10">Exportin-7-A-like isoform X1</fullName>
    </submittedName>
</protein>
<keyword evidence="5" id="KW-0963">Cytoplasm</keyword>
<evidence type="ECO:0000313" key="9">
    <source>
        <dbReference type="RefSeq" id="XP_009804244.1"/>
    </source>
</evidence>
<evidence type="ECO:0000313" key="8">
    <source>
        <dbReference type="Proteomes" id="UP000189701"/>
    </source>
</evidence>
<organism evidence="8 9">
    <name type="scientific">Nicotiana sylvestris</name>
    <name type="common">Wood tobacco</name>
    <name type="synonym">South American tobacco</name>
    <dbReference type="NCBI Taxonomy" id="4096"/>
    <lineage>
        <taxon>Eukaryota</taxon>
        <taxon>Viridiplantae</taxon>
        <taxon>Streptophyta</taxon>
        <taxon>Embryophyta</taxon>
        <taxon>Tracheophyta</taxon>
        <taxon>Spermatophyta</taxon>
        <taxon>Magnoliopsida</taxon>
        <taxon>eudicotyledons</taxon>
        <taxon>Gunneridae</taxon>
        <taxon>Pentapetalae</taxon>
        <taxon>asterids</taxon>
        <taxon>lamiids</taxon>
        <taxon>Solanales</taxon>
        <taxon>Solanaceae</taxon>
        <taxon>Nicotianoideae</taxon>
        <taxon>Nicotianeae</taxon>
        <taxon>Nicotiana</taxon>
    </lineage>
</organism>
<sequence>MFVKLSPFSLYTLCIAGNYVNFGVFEIYGDRALADAFDISMRMALSIPLTDILAYRKLSGAYFTFLEIMMKNQIHLILNLDSSSFIFIAGPLESGLKVLDANIKSQDECLLGSIADGLNALLNIEVSYPNIAPFCFLVQHIFHFLKKQQQCFLVIL</sequence>
<dbReference type="STRING" id="4096.A0A1U7YYL8"/>
<dbReference type="GO" id="GO:0005737">
    <property type="term" value="C:cytoplasm"/>
    <property type="evidence" value="ECO:0007669"/>
    <property type="project" value="UniProtKB-SubCell"/>
</dbReference>
<dbReference type="eggNOG" id="KOG1410">
    <property type="taxonomic scope" value="Eukaryota"/>
</dbReference>
<comment type="similarity">
    <text evidence="3">Belongs to the exportin family.</text>
</comment>
<dbReference type="RefSeq" id="XP_009804245.1">
    <property type="nucleotide sequence ID" value="XM_009805943.1"/>
</dbReference>